<dbReference type="SMART" id="SM00242">
    <property type="entry name" value="MYSc"/>
    <property type="match status" value="1"/>
</dbReference>
<dbReference type="GO" id="GO:0004100">
    <property type="term" value="F:chitin synthase activity"/>
    <property type="evidence" value="ECO:0007669"/>
    <property type="project" value="UniProtKB-EC"/>
</dbReference>
<dbReference type="CDD" id="cd14879">
    <property type="entry name" value="MYSc_Myo17"/>
    <property type="match status" value="1"/>
</dbReference>
<gene>
    <name evidence="20" type="ORF">PhCBS80983_g02975</name>
</gene>
<keyword evidence="5" id="KW-0808">Transferase</keyword>
<evidence type="ECO:0000256" key="7">
    <source>
        <dbReference type="ARBA" id="ARBA00022741"/>
    </source>
</evidence>
<dbReference type="SUPFAM" id="SSF52540">
    <property type="entry name" value="P-loop containing nucleoside triphosphate hydrolases"/>
    <property type="match status" value="1"/>
</dbReference>
<evidence type="ECO:0000256" key="17">
    <source>
        <dbReference type="SAM" id="Phobius"/>
    </source>
</evidence>
<evidence type="ECO:0000256" key="10">
    <source>
        <dbReference type="ARBA" id="ARBA00023123"/>
    </source>
</evidence>
<dbReference type="Pfam" id="PF00063">
    <property type="entry name" value="Myosin_head"/>
    <property type="match status" value="1"/>
</dbReference>
<dbReference type="InterPro" id="IPR014876">
    <property type="entry name" value="DEK_C"/>
</dbReference>
<comment type="subcellular location">
    <subcellularLocation>
        <location evidence="1">Cell membrane</location>
        <topology evidence="1">Multi-pass membrane protein</topology>
    </subcellularLocation>
</comment>
<dbReference type="Gene3D" id="1.10.10.60">
    <property type="entry name" value="Homeodomain-like"/>
    <property type="match status" value="1"/>
</dbReference>
<keyword evidence="14 15" id="KW-0009">Actin-binding</keyword>
<dbReference type="InterPro" id="IPR029044">
    <property type="entry name" value="Nucleotide-diphossugar_trans"/>
</dbReference>
<dbReference type="GO" id="GO:0003774">
    <property type="term" value="F:cytoskeletal motor activity"/>
    <property type="evidence" value="ECO:0007669"/>
    <property type="project" value="UniProtKB-UniRule"/>
</dbReference>
<evidence type="ECO:0000256" key="15">
    <source>
        <dbReference type="PROSITE-ProRule" id="PRU00782"/>
    </source>
</evidence>
<feature type="transmembrane region" description="Helical" evidence="17">
    <location>
        <begin position="880"/>
        <end position="901"/>
    </location>
</feature>
<evidence type="ECO:0000256" key="8">
    <source>
        <dbReference type="ARBA" id="ARBA00022840"/>
    </source>
</evidence>
<evidence type="ECO:0000256" key="6">
    <source>
        <dbReference type="ARBA" id="ARBA00022692"/>
    </source>
</evidence>
<evidence type="ECO:0000256" key="2">
    <source>
        <dbReference type="ARBA" id="ARBA00012543"/>
    </source>
</evidence>
<dbReference type="SUPFAM" id="SSF53448">
    <property type="entry name" value="Nucleotide-diphospho-sugar transferases"/>
    <property type="match status" value="1"/>
</dbReference>
<name>A0A507E4E9_9FUNG</name>
<evidence type="ECO:0000256" key="13">
    <source>
        <dbReference type="ARBA" id="ARBA00023180"/>
    </source>
</evidence>
<comment type="caution">
    <text evidence="20">The sequence shown here is derived from an EMBL/GenBank/DDBJ whole genome shotgun (WGS) entry which is preliminary data.</text>
</comment>
<keyword evidence="12 15" id="KW-0505">Motor protein</keyword>
<dbReference type="Gene3D" id="1.20.120.720">
    <property type="entry name" value="Myosin VI head, motor domain, U50 subdomain"/>
    <property type="match status" value="1"/>
</dbReference>
<dbReference type="InterPro" id="IPR004835">
    <property type="entry name" value="Chitin_synth"/>
</dbReference>
<evidence type="ECO:0000313" key="21">
    <source>
        <dbReference type="Proteomes" id="UP000318582"/>
    </source>
</evidence>
<keyword evidence="11 17" id="KW-0472">Membrane</keyword>
<dbReference type="GO" id="GO:0005886">
    <property type="term" value="C:plasma membrane"/>
    <property type="evidence" value="ECO:0007669"/>
    <property type="project" value="UniProtKB-SubCell"/>
</dbReference>
<reference evidence="20 21" key="1">
    <citation type="journal article" date="2019" name="Sci. Rep.">
        <title>Comparative genomics of chytrid fungi reveal insights into the obligate biotrophic and pathogenic lifestyle of Synchytrium endobioticum.</title>
        <authorList>
            <person name="van de Vossenberg B.T.L.H."/>
            <person name="Warris S."/>
            <person name="Nguyen H.D.T."/>
            <person name="van Gent-Pelzer M.P.E."/>
            <person name="Joly D.L."/>
            <person name="van de Geest H.C."/>
            <person name="Bonants P.J.M."/>
            <person name="Smith D.S."/>
            <person name="Levesque C.A."/>
            <person name="van der Lee T.A.J."/>
        </authorList>
    </citation>
    <scope>NUCLEOTIDE SEQUENCE [LARGE SCALE GENOMIC DNA]</scope>
    <source>
        <strain evidence="20 21">CBS 809.83</strain>
    </source>
</reference>
<proteinExistence type="inferred from homology"/>
<dbReference type="PROSITE" id="PS51456">
    <property type="entry name" value="MYOSIN_MOTOR"/>
    <property type="match status" value="1"/>
</dbReference>
<dbReference type="EMBL" id="QEAQ01000033">
    <property type="protein sequence ID" value="TPX58714.1"/>
    <property type="molecule type" value="Genomic_DNA"/>
</dbReference>
<evidence type="ECO:0000256" key="12">
    <source>
        <dbReference type="ARBA" id="ARBA00023175"/>
    </source>
</evidence>
<dbReference type="PROSITE" id="PS51998">
    <property type="entry name" value="DEK_C"/>
    <property type="match status" value="1"/>
</dbReference>
<feature type="region of interest" description="Actin-binding" evidence="15">
    <location>
        <begin position="601"/>
        <end position="623"/>
    </location>
</feature>
<dbReference type="Proteomes" id="UP000318582">
    <property type="component" value="Unassembled WGS sequence"/>
</dbReference>
<dbReference type="Gene3D" id="1.10.10.820">
    <property type="match status" value="1"/>
</dbReference>
<keyword evidence="13" id="KW-0325">Glycoprotein</keyword>
<dbReference type="EC" id="2.4.1.16" evidence="2"/>
<evidence type="ECO:0000256" key="5">
    <source>
        <dbReference type="ARBA" id="ARBA00022679"/>
    </source>
</evidence>
<dbReference type="Gene3D" id="1.20.58.530">
    <property type="match status" value="1"/>
</dbReference>
<feature type="binding site" evidence="15">
    <location>
        <begin position="112"/>
        <end position="119"/>
    </location>
    <ligand>
        <name>ATP</name>
        <dbReference type="ChEBI" id="CHEBI:30616"/>
    </ligand>
</feature>
<dbReference type="GO" id="GO:0005524">
    <property type="term" value="F:ATP binding"/>
    <property type="evidence" value="ECO:0007669"/>
    <property type="project" value="UniProtKB-UniRule"/>
</dbReference>
<dbReference type="GO" id="GO:0006031">
    <property type="term" value="P:chitin biosynthetic process"/>
    <property type="evidence" value="ECO:0007669"/>
    <property type="project" value="TreeGrafter"/>
</dbReference>
<feature type="transmembrane region" description="Helical" evidence="17">
    <location>
        <begin position="849"/>
        <end position="868"/>
    </location>
</feature>
<feature type="domain" description="DEK-C" evidence="19">
    <location>
        <begin position="1762"/>
        <end position="1817"/>
    </location>
</feature>
<feature type="region of interest" description="Disordered" evidence="16">
    <location>
        <begin position="1646"/>
        <end position="1682"/>
    </location>
</feature>
<evidence type="ECO:0000256" key="9">
    <source>
        <dbReference type="ARBA" id="ARBA00022989"/>
    </source>
</evidence>
<feature type="domain" description="Myosin motor" evidence="18">
    <location>
        <begin position="12"/>
        <end position="724"/>
    </location>
</feature>
<dbReference type="Gene3D" id="3.40.850.10">
    <property type="entry name" value="Kinesin motor domain"/>
    <property type="match status" value="1"/>
</dbReference>
<evidence type="ECO:0000256" key="14">
    <source>
        <dbReference type="ARBA" id="ARBA00023203"/>
    </source>
</evidence>
<dbReference type="SUPFAM" id="SSF109715">
    <property type="entry name" value="DEK C-terminal domain"/>
    <property type="match status" value="1"/>
</dbReference>
<evidence type="ECO:0000259" key="18">
    <source>
        <dbReference type="PROSITE" id="PS51456"/>
    </source>
</evidence>
<feature type="transmembrane region" description="Helical" evidence="17">
    <location>
        <begin position="1582"/>
        <end position="1605"/>
    </location>
</feature>
<keyword evidence="9 17" id="KW-1133">Transmembrane helix</keyword>
<feature type="transmembrane region" description="Helical" evidence="17">
    <location>
        <begin position="1132"/>
        <end position="1151"/>
    </location>
</feature>
<dbReference type="InterPro" id="IPR001609">
    <property type="entry name" value="Myosin_head_motor_dom-like"/>
</dbReference>
<dbReference type="PANTHER" id="PTHR22914">
    <property type="entry name" value="CHITIN SYNTHASE"/>
    <property type="match status" value="1"/>
</dbReference>
<evidence type="ECO:0000313" key="20">
    <source>
        <dbReference type="EMBL" id="TPX58714.1"/>
    </source>
</evidence>
<keyword evidence="10 15" id="KW-0518">Myosin</keyword>
<evidence type="ECO:0000256" key="4">
    <source>
        <dbReference type="ARBA" id="ARBA00022676"/>
    </source>
</evidence>
<feature type="region of interest" description="Disordered" evidence="16">
    <location>
        <begin position="732"/>
        <end position="780"/>
    </location>
</feature>
<protein>
    <recommendedName>
        <fullName evidence="2">chitin synthase</fullName>
        <ecNumber evidence="2">2.4.1.16</ecNumber>
    </recommendedName>
</protein>
<comment type="similarity">
    <text evidence="15">Belongs to the TRAFAC class myosin-kinesin ATPase superfamily. Myosin family.</text>
</comment>
<evidence type="ECO:0000259" key="19">
    <source>
        <dbReference type="PROSITE" id="PS51998"/>
    </source>
</evidence>
<dbReference type="GO" id="GO:0016459">
    <property type="term" value="C:myosin complex"/>
    <property type="evidence" value="ECO:0007669"/>
    <property type="project" value="UniProtKB-KW"/>
</dbReference>
<keyword evidence="4" id="KW-0328">Glycosyltransferase</keyword>
<dbReference type="SMART" id="SM01117">
    <property type="entry name" value="Cyt-b5"/>
    <property type="match status" value="1"/>
</dbReference>
<dbReference type="GO" id="GO:0031505">
    <property type="term" value="P:fungal-type cell wall organization"/>
    <property type="evidence" value="ECO:0007669"/>
    <property type="project" value="TreeGrafter"/>
</dbReference>
<dbReference type="InterPro" id="IPR036961">
    <property type="entry name" value="Kinesin_motor_dom_sf"/>
</dbReference>
<dbReference type="InterPro" id="IPR001199">
    <property type="entry name" value="Cyt_B5-like_heme/steroid-bd"/>
</dbReference>
<keyword evidence="21" id="KW-1185">Reference proteome</keyword>
<dbReference type="PRINTS" id="PR00193">
    <property type="entry name" value="MYOSINHEAVY"/>
</dbReference>
<accession>A0A507E4E9</accession>
<dbReference type="GO" id="GO:0003779">
    <property type="term" value="F:actin binding"/>
    <property type="evidence" value="ECO:0007669"/>
    <property type="project" value="UniProtKB-KW"/>
</dbReference>
<evidence type="ECO:0000256" key="11">
    <source>
        <dbReference type="ARBA" id="ARBA00023136"/>
    </source>
</evidence>
<keyword evidence="6 17" id="KW-0812">Transmembrane</keyword>
<dbReference type="InterPro" id="IPR036400">
    <property type="entry name" value="Cyt_B5-like_heme/steroid_sf"/>
</dbReference>
<evidence type="ECO:0000256" key="3">
    <source>
        <dbReference type="ARBA" id="ARBA00022475"/>
    </source>
</evidence>
<dbReference type="InterPro" id="IPR036037">
    <property type="entry name" value="MYSc_Myo17"/>
</dbReference>
<keyword evidence="7 15" id="KW-0547">Nucleotide-binding</keyword>
<dbReference type="STRING" id="109895.A0A507E4E9"/>
<dbReference type="Pfam" id="PF08766">
    <property type="entry name" value="DEK_C"/>
    <property type="match status" value="1"/>
</dbReference>
<dbReference type="PANTHER" id="PTHR22914:SF13">
    <property type="entry name" value="CHITIN SYNTHASE"/>
    <property type="match status" value="1"/>
</dbReference>
<dbReference type="Pfam" id="PF03142">
    <property type="entry name" value="Chitin_synth_2"/>
    <property type="match status" value="1"/>
</dbReference>
<feature type="compositionally biased region" description="Basic and acidic residues" evidence="16">
    <location>
        <begin position="732"/>
        <end position="747"/>
    </location>
</feature>
<sequence>MGRGKKSRAPGDVKEDLILLPSPSDESILANIKDRYSRNQIFTRIGAGALVVVNPVKTLESFSDNTSAQYADWAKDTSEDKVALPAHIFDLAASVFYHMLRNQQDQSVIFCGESGSGKTEARKLLVRQLIAISKNAKKKSKVHSGVMKTETVLDAFGTARTRLNPSSSRFGRYTEYQYDGHGRMVGAKMLDYLLEKDRVSATPSDERNFHIFYYLLAGATTEEKTQWRLHDSSQFAYLQTPRPARLTTEDQIKFGELRDHLKSLGVGRRLQAQIYQLMAAILHLGNITFQEDPEKPKESCTVKNQEALEIAAELLGVAARNLESALTVRTKLVWRDVVSVFMNAEDASAQRDSLAKTLYSLVFSWLVEHINTRLCKDECATFVGVVDLAGFQDQRHNDIEQLLGNYANERLQQFVTKRILDSHEEYVKEGIRSAALPQNTNGAVVEVMTSALSVIDSASTEQSSRQNERPLITRLTEKLGSHELFVEGKTSSSFGIKHFSRTVDYDTSLFLEKNTDALCPDFVSIFRGNGKDIPSSANGFVRGLFSEKIVSTEKGGRDGAMVTGAQAPRKPFRQPSLKRKNGRYGHDATPETIGYNFRAAIDEMVETLNETIPWIILCVKPNEDLSGDKVESKRVKSQLRGFGMTQIAQARAAADYTTSYSIDEFLGRYRVIIDPMKLDESGGPSGKCEDFVLQSNWTNREMAVGRTKVFLSESSWRSLEDELRTIEEQLKADRKARGAGRSRDGSVERSGSPASGVYDDTTSHYSSDLENADDNGSFFDDNESNYQSEFEYSSLSHQHSQITLVPTNMDKKLRENDVERGIKDRAQTETLIEEEQRSSPARRKWVCCTWMLTWWIPPFFLSLCGGMKRKDIQMAWREKVALCILIFFCCCLLVFFIIGLGKLICPRINVLSVSELNSKTKESEPYVYMYGRAYMIKDLVASHTASPRNVESYQMANFYGQDVSNLFDRTQRFSEECPGIPAPSPTWTNLRVPGPQKSTPDFKFHNELATGTGQPQDWFGNMNQYVRSRVAWPMEEIAKATAEKRYIVIDENVYDMSTYLNARIEGGGLFPDTPEMGVIVGAVGKDMTAFWNDKIVRPNPALAKTYLNCMNNMFYIGVIDHRNDFRCKFSNYILLASTIVLVAVIGFKFLAALQFGSGRDPEDHDKFVICQVPCYTEGAESLTKTLESLAVLRYDDKRKLLFIICDGNIIGSGNDRPTPRIVLDILGVDPNHDPEPLSFQSLGEGDKQHNMAKVYSGLYEVQGHSVPYIVVVKVGKPSERSRPGNRGKRDSQMVLMRFLSRVHFSSEMNPLELELYHHMKNIIGVNPSFYEYTLMVDADTEVYQDSLNRMVSAMIHDSKIMGICGETLLANEKDSWTTMIQVYEYFISHHLAKAFESLFGSVTCLPGCFCMYRVRTPTKNVPLLISPAVIEDYSENRVDTLHMKNLLHLGEDRYLTTLMMKHFPNLKLSFTNDAQCRTNAPDQWSVLLSQRRRWINSTVHNLFELIYLPQLCGFCCFSMRFVVMLDLFSTLVQPVILLYIGYLIYSAITEPDIFPTMSVIMLGAIYGLQVLIFILKRQWAQIGWMIVYIIAMPVFSFGIPLYSFWHMDDFSWGNTRVVIGEKGKKMVYASDVQPFDPKSIPMKKWADHEAETWEKESEGSKDSRASDFSQGRRTPAATSAYGGANSAYGAPSSYGGSVYGGGGPAPSAYSGYGGPASAYGGSVYGGGGGGALPPYQQPHPPVTRNSMISVGSGYTAMQHGGSPSDDDLLRETRRILSTANLMTVTKKQVRDELSAAFGVDLNSRKATINGFIEDILQGRL</sequence>
<feature type="transmembrane region" description="Helical" evidence="17">
    <location>
        <begin position="1527"/>
        <end position="1548"/>
    </location>
</feature>
<dbReference type="Gene3D" id="3.10.120.10">
    <property type="entry name" value="Cytochrome b5-like heme/steroid binding domain"/>
    <property type="match status" value="1"/>
</dbReference>
<feature type="transmembrane region" description="Helical" evidence="17">
    <location>
        <begin position="1554"/>
        <end position="1575"/>
    </location>
</feature>
<keyword evidence="8 15" id="KW-0067">ATP-binding</keyword>
<evidence type="ECO:0000256" key="16">
    <source>
        <dbReference type="SAM" id="MobiDB-lite"/>
    </source>
</evidence>
<dbReference type="GO" id="GO:0030428">
    <property type="term" value="C:cell septum"/>
    <property type="evidence" value="ECO:0007669"/>
    <property type="project" value="TreeGrafter"/>
</dbReference>
<dbReference type="InterPro" id="IPR027417">
    <property type="entry name" value="P-loop_NTPase"/>
</dbReference>
<organism evidence="20 21">
    <name type="scientific">Powellomyces hirtus</name>
    <dbReference type="NCBI Taxonomy" id="109895"/>
    <lineage>
        <taxon>Eukaryota</taxon>
        <taxon>Fungi</taxon>
        <taxon>Fungi incertae sedis</taxon>
        <taxon>Chytridiomycota</taxon>
        <taxon>Chytridiomycota incertae sedis</taxon>
        <taxon>Chytridiomycetes</taxon>
        <taxon>Spizellomycetales</taxon>
        <taxon>Powellomycetaceae</taxon>
        <taxon>Powellomyces</taxon>
    </lineage>
</organism>
<keyword evidence="3" id="KW-1003">Cell membrane</keyword>
<feature type="compositionally biased region" description="Basic and acidic residues" evidence="16">
    <location>
        <begin position="1646"/>
        <end position="1665"/>
    </location>
</feature>
<evidence type="ECO:0000256" key="1">
    <source>
        <dbReference type="ARBA" id="ARBA00004651"/>
    </source>
</evidence>